<comment type="domain">
    <text evidence="10">The twin Cx2C motifs are involved in the recognition by the mitochondrial MIA40-ERV1 disulfide relay system. The formation of 2 disulfide bonds in the Cx2C motifs through dithiol/disulfide exchange reactions effectively traps the protein in the mitochondrial intermembrane space.</text>
</comment>
<dbReference type="OMA" id="GFINCRE"/>
<comment type="cofactor">
    <cofactor evidence="1 10">
        <name>[4Fe-4S] cluster</name>
        <dbReference type="ChEBI" id="CHEBI:49883"/>
    </cofactor>
</comment>
<evidence type="ECO:0000256" key="2">
    <source>
        <dbReference type="ARBA" id="ARBA00008169"/>
    </source>
</evidence>
<dbReference type="Gene3D" id="3.40.50.150">
    <property type="entry name" value="Vaccinia Virus protein VP39"/>
    <property type="match status" value="1"/>
</dbReference>
<feature type="binding site" evidence="10">
    <location>
        <position position="232"/>
    </location>
    <ligand>
        <name>[4Fe-4S] cluster</name>
        <dbReference type="ChEBI" id="CHEBI:49883"/>
    </ligand>
</feature>
<dbReference type="STRING" id="121224.E0VVV1"/>
<dbReference type="FunCoup" id="E0VVV1">
    <property type="interactions" value="1994"/>
</dbReference>
<evidence type="ECO:0000256" key="1">
    <source>
        <dbReference type="ARBA" id="ARBA00001966"/>
    </source>
</evidence>
<evidence type="ECO:0000256" key="5">
    <source>
        <dbReference type="ARBA" id="ARBA00022714"/>
    </source>
</evidence>
<evidence type="ECO:0000313" key="15">
    <source>
        <dbReference type="Proteomes" id="UP000009046"/>
    </source>
</evidence>
<dbReference type="InterPro" id="IPR007785">
    <property type="entry name" value="Anamorsin"/>
</dbReference>
<evidence type="ECO:0000256" key="10">
    <source>
        <dbReference type="HAMAP-Rule" id="MF_03115"/>
    </source>
</evidence>
<evidence type="ECO:0000259" key="11">
    <source>
        <dbReference type="Pfam" id="PF05093"/>
    </source>
</evidence>
<dbReference type="InterPro" id="IPR029063">
    <property type="entry name" value="SAM-dependent_MTases_sf"/>
</dbReference>
<dbReference type="EMBL" id="AAZO01005683">
    <property type="status" value="NOT_ANNOTATED_CDS"/>
    <property type="molecule type" value="Genomic_DNA"/>
</dbReference>
<dbReference type="GO" id="GO:0009055">
    <property type="term" value="F:electron transfer activity"/>
    <property type="evidence" value="ECO:0007669"/>
    <property type="project" value="UniProtKB-UniRule"/>
</dbReference>
<evidence type="ECO:0000259" key="12">
    <source>
        <dbReference type="Pfam" id="PF20922"/>
    </source>
</evidence>
<reference evidence="13" key="1">
    <citation type="submission" date="2007-04" db="EMBL/GenBank/DDBJ databases">
        <title>Annotation of Pediculus humanus corporis strain USDA.</title>
        <authorList>
            <person name="Kirkness E."/>
            <person name="Hannick L."/>
            <person name="Hass B."/>
            <person name="Bruggner R."/>
            <person name="Lawson D."/>
            <person name="Bidwell S."/>
            <person name="Joardar V."/>
            <person name="Caler E."/>
            <person name="Walenz B."/>
            <person name="Inman J."/>
            <person name="Schobel S."/>
            <person name="Galinsky K."/>
            <person name="Amedeo P."/>
            <person name="Strausberg R."/>
        </authorList>
    </citation>
    <scope>NUCLEOTIDE SEQUENCE</scope>
    <source>
        <strain evidence="13">USDA</strain>
    </source>
</reference>
<evidence type="ECO:0000256" key="6">
    <source>
        <dbReference type="ARBA" id="ARBA00022723"/>
    </source>
</evidence>
<feature type="domain" description="Anamorsin C-terminal" evidence="11">
    <location>
        <begin position="213"/>
        <end position="248"/>
    </location>
</feature>
<dbReference type="GO" id="GO:0051537">
    <property type="term" value="F:2 iron, 2 sulfur cluster binding"/>
    <property type="evidence" value="ECO:0007669"/>
    <property type="project" value="UniProtKB-UniRule"/>
</dbReference>
<evidence type="ECO:0000256" key="8">
    <source>
        <dbReference type="ARBA" id="ARBA00023014"/>
    </source>
</evidence>
<feature type="binding site" evidence="10">
    <location>
        <position position="195"/>
    </location>
    <ligand>
        <name>[2Fe-2S] cluster</name>
        <dbReference type="ChEBI" id="CHEBI:190135"/>
    </ligand>
</feature>
<dbReference type="CTD" id="8238745"/>
<feature type="binding site" evidence="10">
    <location>
        <position position="221"/>
    </location>
    <ligand>
        <name>[4Fe-4S] cluster</name>
        <dbReference type="ChEBI" id="CHEBI:49883"/>
    </ligand>
</feature>
<evidence type="ECO:0000256" key="7">
    <source>
        <dbReference type="ARBA" id="ARBA00023004"/>
    </source>
</evidence>
<dbReference type="InterPro" id="IPR046408">
    <property type="entry name" value="CIAPIN1"/>
</dbReference>
<dbReference type="RefSeq" id="XP_002430245.1">
    <property type="nucleotide sequence ID" value="XM_002430200.1"/>
</dbReference>
<dbReference type="SUPFAM" id="SSF53335">
    <property type="entry name" value="S-adenosyl-L-methionine-dependent methyltransferases"/>
    <property type="match status" value="1"/>
</dbReference>
<dbReference type="GO" id="GO:0051539">
    <property type="term" value="F:4 iron, 4 sulfur cluster binding"/>
    <property type="evidence" value="ECO:0007669"/>
    <property type="project" value="UniProtKB-KW"/>
</dbReference>
<keyword evidence="6 10" id="KW-0479">Metal-binding</keyword>
<comment type="subunit">
    <text evidence="10">Monomer.</text>
</comment>
<evidence type="ECO:0000256" key="4">
    <source>
        <dbReference type="ARBA" id="ARBA00022490"/>
    </source>
</evidence>
<feature type="binding site" evidence="10">
    <location>
        <position position="218"/>
    </location>
    <ligand>
        <name>[4Fe-4S] cluster</name>
        <dbReference type="ChEBI" id="CHEBI:49883"/>
    </ligand>
</feature>
<dbReference type="VEuPathDB" id="VectorBase:PHUM467910"/>
<sequence>MYSVKEGSKVLILWKDQTDKENFQNFIDNLKVGENGLVKLENVNMLNGAQYPQSSFDVIFSGVIFPQTVFHDFNFLSQLMKLLKPKGKLFIHQSLPKLDDYATLKSNLILNGFTNPNFEVGSSCAINLKGTMPSAGTKDAGDAGNVDKVSTVWKLSDTLDEDLIDEDNLLSEEDLIKPDPASLRVCGTTGKRKACKNCSCGLAEELAGEEAPVKTSSCGNCYLGDAFRCSTCPYLGMPAFKPGEKIQLPESQINANLS</sequence>
<dbReference type="GO" id="GO:0005758">
    <property type="term" value="C:mitochondrial intermembrane space"/>
    <property type="evidence" value="ECO:0007669"/>
    <property type="project" value="UniProtKB-SubCell"/>
</dbReference>
<dbReference type="eggNOG" id="KOG4020">
    <property type="taxonomic scope" value="Eukaryota"/>
</dbReference>
<keyword evidence="7 10" id="KW-0408">Iron</keyword>
<comment type="caution">
    <text evidence="10">Lacks conserved residue(s) required for the propagation of feature annotation.</text>
</comment>
<dbReference type="GO" id="GO:0046872">
    <property type="term" value="F:metal ion binding"/>
    <property type="evidence" value="ECO:0007669"/>
    <property type="project" value="UniProtKB-KW"/>
</dbReference>
<dbReference type="HAMAP" id="MF_03115">
    <property type="entry name" value="Anamorsin"/>
    <property type="match status" value="1"/>
</dbReference>
<proteinExistence type="inferred from homology"/>
<dbReference type="EMBL" id="DS235815">
    <property type="protein sequence ID" value="EEB17507.1"/>
    <property type="molecule type" value="Genomic_DNA"/>
</dbReference>
<dbReference type="Proteomes" id="UP000009046">
    <property type="component" value="Unassembled WGS sequence"/>
</dbReference>
<keyword evidence="3 10" id="KW-0004">4Fe-4S</keyword>
<evidence type="ECO:0000256" key="3">
    <source>
        <dbReference type="ARBA" id="ARBA00022485"/>
    </source>
</evidence>
<evidence type="ECO:0000313" key="14">
    <source>
        <dbReference type="EnsemblMetazoa" id="PHUM467910-PA"/>
    </source>
</evidence>
<comment type="subcellular location">
    <subcellularLocation>
        <location evidence="10">Cytoplasm</location>
    </subcellularLocation>
    <subcellularLocation>
        <location evidence="10">Mitochondrion intermembrane space</location>
    </subcellularLocation>
</comment>
<protein>
    <recommendedName>
        <fullName evidence="10">Anamorsin homolog</fullName>
    </recommendedName>
    <alternativeName>
        <fullName evidence="10">Fe-S cluster assembly protein DRE2 homolog</fullName>
    </alternativeName>
</protein>
<dbReference type="PANTHER" id="PTHR13273:SF14">
    <property type="entry name" value="ANAMORSIN"/>
    <property type="match status" value="1"/>
</dbReference>
<keyword evidence="5 10" id="KW-0001">2Fe-2S</keyword>
<reference evidence="13" key="2">
    <citation type="submission" date="2007-04" db="EMBL/GenBank/DDBJ databases">
        <title>The genome of the human body louse.</title>
        <authorList>
            <consortium name="The Human Body Louse Genome Consortium"/>
            <person name="Kirkness E."/>
            <person name="Walenz B."/>
            <person name="Hass B."/>
            <person name="Bruggner R."/>
            <person name="Strausberg R."/>
        </authorList>
    </citation>
    <scope>NUCLEOTIDE SEQUENCE</scope>
    <source>
        <strain evidence="13">USDA</strain>
    </source>
</reference>
<evidence type="ECO:0000256" key="9">
    <source>
        <dbReference type="ARBA" id="ARBA00023128"/>
    </source>
</evidence>
<reference evidence="14" key="3">
    <citation type="submission" date="2021-02" db="UniProtKB">
        <authorList>
            <consortium name="EnsemblMetazoa"/>
        </authorList>
    </citation>
    <scope>IDENTIFICATION</scope>
    <source>
        <strain evidence="14">USDA</strain>
    </source>
</reference>
<organism>
    <name type="scientific">Pediculus humanus subsp. corporis</name>
    <name type="common">Body louse</name>
    <dbReference type="NCBI Taxonomy" id="121224"/>
    <lineage>
        <taxon>Eukaryota</taxon>
        <taxon>Metazoa</taxon>
        <taxon>Ecdysozoa</taxon>
        <taxon>Arthropoda</taxon>
        <taxon>Hexapoda</taxon>
        <taxon>Insecta</taxon>
        <taxon>Pterygota</taxon>
        <taxon>Neoptera</taxon>
        <taxon>Paraneoptera</taxon>
        <taxon>Psocodea</taxon>
        <taxon>Troctomorpha</taxon>
        <taxon>Phthiraptera</taxon>
        <taxon>Anoplura</taxon>
        <taxon>Pediculidae</taxon>
        <taxon>Pediculus</taxon>
    </lineage>
</organism>
<comment type="domain">
    <text evidence="10">The C-terminal domain binds 2 Fe-S clusters but is otherwise mostly in an intrinsically disordered conformation.</text>
</comment>
<dbReference type="CDD" id="cd02440">
    <property type="entry name" value="AdoMet_MTases"/>
    <property type="match status" value="1"/>
</dbReference>
<dbReference type="AlphaFoldDB" id="E0VVV1"/>
<dbReference type="GO" id="GO:0016226">
    <property type="term" value="P:iron-sulfur cluster assembly"/>
    <property type="evidence" value="ECO:0007669"/>
    <property type="project" value="UniProtKB-UniRule"/>
</dbReference>
<comment type="cofactor">
    <cofactor evidence="10">
        <name>[2Fe-2S] cluster</name>
        <dbReference type="ChEBI" id="CHEBI:190135"/>
    </cofactor>
</comment>
<dbReference type="OrthoDB" id="311633at2759"/>
<dbReference type="InParanoid" id="E0VVV1"/>
<dbReference type="Pfam" id="PF20922">
    <property type="entry name" value="Anamorsin_N"/>
    <property type="match status" value="1"/>
</dbReference>
<feature type="binding site" evidence="10">
    <location>
        <position position="186"/>
    </location>
    <ligand>
        <name>[2Fe-2S] cluster</name>
        <dbReference type="ChEBI" id="CHEBI:190135"/>
    </ligand>
</feature>
<dbReference type="HOGENOM" id="CLU_064393_1_0_1"/>
<evidence type="ECO:0000313" key="13">
    <source>
        <dbReference type="EMBL" id="EEB17507.1"/>
    </source>
</evidence>
<feature type="domain" description="Anamorsin N-terminal" evidence="12">
    <location>
        <begin position="7"/>
        <end position="115"/>
    </location>
</feature>
<comment type="similarity">
    <text evidence="2 10">Belongs to the anamorsin family.</text>
</comment>
<dbReference type="EnsemblMetazoa" id="PHUM467910-RA">
    <property type="protein sequence ID" value="PHUM467910-PA"/>
    <property type="gene ID" value="PHUM467910"/>
</dbReference>
<feature type="binding site" evidence="10">
    <location>
        <position position="200"/>
    </location>
    <ligand>
        <name>[2Fe-2S] cluster</name>
        <dbReference type="ChEBI" id="CHEBI:190135"/>
    </ligand>
</feature>
<name>E0VVV1_PEDHC</name>
<feature type="binding site" evidence="10">
    <location>
        <position position="229"/>
    </location>
    <ligand>
        <name>[4Fe-4S] cluster</name>
        <dbReference type="ChEBI" id="CHEBI:49883"/>
    </ligand>
</feature>
<dbReference type="PANTHER" id="PTHR13273">
    <property type="entry name" value="ANAMORSIN"/>
    <property type="match status" value="1"/>
</dbReference>
<keyword evidence="15" id="KW-1185">Reference proteome</keyword>
<dbReference type="InterPro" id="IPR049011">
    <property type="entry name" value="Anamorsin_N_metazoan"/>
</dbReference>
<feature type="short sequence motif" description="Cx2C motif 1" evidence="10">
    <location>
        <begin position="218"/>
        <end position="221"/>
    </location>
</feature>
<comment type="domain">
    <text evidence="10">The N-terminal domain has structural similarity with S-adenosyl-L-methionine-dependent methyltransferases, but does not bind S-adenosyl-L-methionine. It is required for correct assembly of the 2 Fe-S clusters.</text>
</comment>
<keyword evidence="9 10" id="KW-0496">Mitochondrion</keyword>
<keyword evidence="8 10" id="KW-0411">Iron-sulfur</keyword>
<comment type="function">
    <text evidence="10">Component of the cytosolic iron-sulfur (Fe-S) protein assembly (CIA) machinery. Required for the maturation of extramitochondrial Fe-S proteins. Part of an electron transfer chain functioning in an early step of cytosolic Fe-S biogenesis, facilitating the de novo assembly of a [4Fe-4S] cluster on the cytosolic Fe-S scaffold complex. Electrons are transferred from NADPH via a FAD- and FMN-containing diflavin oxidoreductase. Together with the diflavin oxidoreductase, also required for the assembly of the diferric tyrosyl radical cofactor of ribonucleotide reductase (RNR), probably by providing electrons for reduction during radical cofactor maturation in the catalytic small subunit.</text>
</comment>
<feature type="region of interest" description="Fe-S binding site B" evidence="10">
    <location>
        <begin position="218"/>
        <end position="232"/>
    </location>
</feature>
<feature type="short sequence motif" description="Cx2C motif 2" evidence="10">
    <location>
        <begin position="229"/>
        <end position="232"/>
    </location>
</feature>
<feature type="binding site" evidence="10">
    <location>
        <position position="198"/>
    </location>
    <ligand>
        <name>[2Fe-2S] cluster</name>
        <dbReference type="ChEBI" id="CHEBI:190135"/>
    </ligand>
</feature>
<dbReference type="GeneID" id="8238745"/>
<dbReference type="Pfam" id="PF05093">
    <property type="entry name" value="CIAPIN1"/>
    <property type="match status" value="1"/>
</dbReference>
<accession>E0VVV1</accession>
<keyword evidence="4 10" id="KW-0963">Cytoplasm</keyword>
<dbReference type="KEGG" id="phu:Phum_PHUM467910"/>
<gene>
    <name evidence="14" type="primary">8238745</name>
    <name evidence="13" type="ORF">Phum_PHUM467910</name>
</gene>